<dbReference type="AlphaFoldDB" id="A0A0S7ER46"/>
<proteinExistence type="predicted"/>
<sequence length="100" mass="11754">PSSSHPDQFLERLQELISLVGFGGNVWFCDEDEQMETQQRIVQRDESLHERSILAKRTALNCSEGVWRQQLTLPQFVLHFRHKHRKQKESGAERPEKVKS</sequence>
<feature type="non-terminal residue" evidence="1">
    <location>
        <position position="1"/>
    </location>
</feature>
<accession>A0A0S7ER46</accession>
<organism evidence="1">
    <name type="scientific">Poeciliopsis prolifica</name>
    <name type="common">blackstripe livebearer</name>
    <dbReference type="NCBI Taxonomy" id="188132"/>
    <lineage>
        <taxon>Eukaryota</taxon>
        <taxon>Metazoa</taxon>
        <taxon>Chordata</taxon>
        <taxon>Craniata</taxon>
        <taxon>Vertebrata</taxon>
        <taxon>Euteleostomi</taxon>
        <taxon>Actinopterygii</taxon>
        <taxon>Neopterygii</taxon>
        <taxon>Teleostei</taxon>
        <taxon>Neoteleostei</taxon>
        <taxon>Acanthomorphata</taxon>
        <taxon>Ovalentaria</taxon>
        <taxon>Atherinomorphae</taxon>
        <taxon>Cyprinodontiformes</taxon>
        <taxon>Poeciliidae</taxon>
        <taxon>Poeciliinae</taxon>
        <taxon>Poeciliopsis</taxon>
    </lineage>
</organism>
<gene>
    <name evidence="1" type="primary">PPUP9032</name>
</gene>
<evidence type="ECO:0000313" key="1">
    <source>
        <dbReference type="EMBL" id="JAO05342.1"/>
    </source>
</evidence>
<protein>
    <submittedName>
        <fullName evidence="1">PPUP9032</fullName>
    </submittedName>
</protein>
<name>A0A0S7ER46_9TELE</name>
<reference evidence="1" key="1">
    <citation type="submission" date="2014-12" db="EMBL/GenBank/DDBJ databases">
        <title>Parallel Evolution in Life History Adaptation Evident in the Tissue-Specific Poeciliopsis prolifica transcriptome.</title>
        <authorList>
            <person name="Jue N.K."/>
            <person name="Foley R.J."/>
            <person name="Obergfell C."/>
            <person name="Reznick D.N."/>
            <person name="O'Neill R.J."/>
            <person name="O'Neill M.J."/>
        </authorList>
    </citation>
    <scope>NUCLEOTIDE SEQUENCE</scope>
</reference>
<dbReference type="EMBL" id="GBYX01476335">
    <property type="protein sequence ID" value="JAO05342.1"/>
    <property type="molecule type" value="Transcribed_RNA"/>
</dbReference>